<evidence type="ECO:0000256" key="7">
    <source>
        <dbReference type="ARBA" id="ARBA00022801"/>
    </source>
</evidence>
<dbReference type="PANTHER" id="PTHR10804:SF102">
    <property type="entry name" value="METALLOPROTEASE ARX1-RELATED"/>
    <property type="match status" value="1"/>
</dbReference>
<keyword evidence="5" id="KW-0645">Protease</keyword>
<dbReference type="InterPro" id="IPR036005">
    <property type="entry name" value="Creatinase/aminopeptidase-like"/>
</dbReference>
<keyword evidence="9" id="KW-0539">Nucleus</keyword>
<evidence type="ECO:0000313" key="14">
    <source>
        <dbReference type="Proteomes" id="UP001362899"/>
    </source>
</evidence>
<dbReference type="GO" id="GO:0005737">
    <property type="term" value="C:cytoplasm"/>
    <property type="evidence" value="ECO:0007669"/>
    <property type="project" value="UniProtKB-SubCell"/>
</dbReference>
<comment type="caution">
    <text evidence="13">The sequence shown here is derived from an EMBL/GenBank/DDBJ whole genome shotgun (WGS) entry which is preliminary data.</text>
</comment>
<dbReference type="PANTHER" id="PTHR10804">
    <property type="entry name" value="PROTEASE FAMILY M24 METHIONYL AMINOPEPTIDASE, AMINOPEPTIDASE P"/>
    <property type="match status" value="1"/>
</dbReference>
<dbReference type="AlphaFoldDB" id="A0AAV5RN36"/>
<comment type="function">
    <text evidence="12">Probable metalloprotease involved in proper assembly of pre-ribosomal particles during the biogenesis of the 60S ribosomal subunit. Accompanies the pre-60S particles to the cytoplasm.</text>
</comment>
<evidence type="ECO:0000256" key="5">
    <source>
        <dbReference type="ARBA" id="ARBA00022670"/>
    </source>
</evidence>
<evidence type="ECO:0000256" key="1">
    <source>
        <dbReference type="ARBA" id="ARBA00004123"/>
    </source>
</evidence>
<dbReference type="InterPro" id="IPR047113">
    <property type="entry name" value="PA2G4/ARX1"/>
</dbReference>
<dbReference type="GO" id="GO:0006508">
    <property type="term" value="P:proteolysis"/>
    <property type="evidence" value="ECO:0007669"/>
    <property type="project" value="UniProtKB-KW"/>
</dbReference>
<evidence type="ECO:0000313" key="13">
    <source>
        <dbReference type="EMBL" id="GMM52830.1"/>
    </source>
</evidence>
<evidence type="ECO:0000256" key="11">
    <source>
        <dbReference type="ARBA" id="ARBA00033475"/>
    </source>
</evidence>
<dbReference type="Gene3D" id="1.10.10.10">
    <property type="entry name" value="Winged helix-like DNA-binding domain superfamily/Winged helix DNA-binding domain"/>
    <property type="match status" value="1"/>
</dbReference>
<dbReference type="InterPro" id="IPR036388">
    <property type="entry name" value="WH-like_DNA-bd_sf"/>
</dbReference>
<name>A0AAV5RN36_STABA</name>
<gene>
    <name evidence="13" type="ORF">DASB73_037930</name>
</gene>
<evidence type="ECO:0000256" key="6">
    <source>
        <dbReference type="ARBA" id="ARBA00022723"/>
    </source>
</evidence>
<keyword evidence="7 13" id="KW-0378">Hydrolase</keyword>
<accession>A0AAV5RN36</accession>
<dbReference type="GO" id="GO:0005634">
    <property type="term" value="C:nucleus"/>
    <property type="evidence" value="ECO:0007669"/>
    <property type="project" value="UniProtKB-SubCell"/>
</dbReference>
<organism evidence="13 14">
    <name type="scientific">Starmerella bacillaris</name>
    <name type="common">Yeast</name>
    <name type="synonym">Candida zemplinina</name>
    <dbReference type="NCBI Taxonomy" id="1247836"/>
    <lineage>
        <taxon>Eukaryota</taxon>
        <taxon>Fungi</taxon>
        <taxon>Dikarya</taxon>
        <taxon>Ascomycota</taxon>
        <taxon>Saccharomycotina</taxon>
        <taxon>Dipodascomycetes</taxon>
        <taxon>Dipodascales</taxon>
        <taxon>Trichomonascaceae</taxon>
        <taxon>Starmerella</taxon>
    </lineage>
</organism>
<evidence type="ECO:0000256" key="4">
    <source>
        <dbReference type="ARBA" id="ARBA00022490"/>
    </source>
</evidence>
<reference evidence="13 14" key="1">
    <citation type="journal article" date="2023" name="Elife">
        <title>Identification of key yeast species and microbe-microbe interactions impacting larval growth of Drosophila in the wild.</title>
        <authorList>
            <person name="Mure A."/>
            <person name="Sugiura Y."/>
            <person name="Maeda R."/>
            <person name="Honda K."/>
            <person name="Sakurai N."/>
            <person name="Takahashi Y."/>
            <person name="Watada M."/>
            <person name="Katoh T."/>
            <person name="Gotoh A."/>
            <person name="Gotoh Y."/>
            <person name="Taniguchi I."/>
            <person name="Nakamura K."/>
            <person name="Hayashi T."/>
            <person name="Katayama T."/>
            <person name="Uemura T."/>
            <person name="Hattori Y."/>
        </authorList>
    </citation>
    <scope>NUCLEOTIDE SEQUENCE [LARGE SCALE GENOMIC DNA]</scope>
    <source>
        <strain evidence="13 14">SB-73</strain>
    </source>
</reference>
<evidence type="ECO:0000256" key="8">
    <source>
        <dbReference type="ARBA" id="ARBA00023049"/>
    </source>
</evidence>
<evidence type="ECO:0000256" key="2">
    <source>
        <dbReference type="ARBA" id="ARBA00004496"/>
    </source>
</evidence>
<dbReference type="Gene3D" id="3.90.230.10">
    <property type="entry name" value="Creatinase/methionine aminopeptidase superfamily"/>
    <property type="match status" value="1"/>
</dbReference>
<evidence type="ECO:0000256" key="10">
    <source>
        <dbReference type="ARBA" id="ARBA00026155"/>
    </source>
</evidence>
<sequence length="443" mass="48265">MDRRNEKYRQAAIIAQNALKFVITELHRGIGEVSIAELCARGDTYIIDAAKTCFTKVEEKGIARPVEICKNDFSSGVSPEETDKFQGGIIMPEDIVKVTLGVHIDGYTVLAGHTVIVSDTPPNDVQSPYTGPSADAVIGAYLATEAVVGILSATLSENHPLHQEVHGGKIREIVNEIAAAYDLAVVPGSKVRRIKRFVVGQSTVQDGMPVVEWRPQGQPDHAALQAEKEMDAEFVIKPDHTYLIDIQMVSTEGVPGFVKLNETTMIGNVAINPTIYTRNHVVNYSLRTQSARVLLGTVDKALSVFSFKLSEIPGLKINQAKLGLNECLQRHLIVAEPILKTVYCPNSRPKDSKPVSSAREVCTVSLISGVKSTSGYPELVRLSGGKRFPPSWTHSVHSIKPSLAASALESRINGDSSFKYIEVKPSSGRIMPNEPVDDMDLEM</sequence>
<proteinExistence type="inferred from homology"/>
<evidence type="ECO:0000256" key="12">
    <source>
        <dbReference type="ARBA" id="ARBA00034680"/>
    </source>
</evidence>
<dbReference type="SUPFAM" id="SSF55920">
    <property type="entry name" value="Creatinase/aminopeptidase"/>
    <property type="match status" value="1"/>
</dbReference>
<keyword evidence="4" id="KW-0963">Cytoplasm</keyword>
<evidence type="ECO:0000256" key="3">
    <source>
        <dbReference type="ARBA" id="ARBA00007319"/>
    </source>
</evidence>
<dbReference type="GO" id="GO:0046872">
    <property type="term" value="F:metal ion binding"/>
    <property type="evidence" value="ECO:0007669"/>
    <property type="project" value="UniProtKB-KW"/>
</dbReference>
<comment type="subcellular location">
    <subcellularLocation>
        <location evidence="2">Cytoplasm</location>
    </subcellularLocation>
    <subcellularLocation>
        <location evidence="1">Nucleus</location>
    </subcellularLocation>
</comment>
<protein>
    <recommendedName>
        <fullName evidence="10">Probable metalloprotease ARX1</fullName>
    </recommendedName>
    <alternativeName>
        <fullName evidence="11">Associated with ribosomal export complex protein 1</fullName>
    </alternativeName>
</protein>
<comment type="similarity">
    <text evidence="3">Belongs to the peptidase M24 family.</text>
</comment>
<dbReference type="EMBL" id="BTGC01000008">
    <property type="protein sequence ID" value="GMM52830.1"/>
    <property type="molecule type" value="Genomic_DNA"/>
</dbReference>
<keyword evidence="14" id="KW-1185">Reference proteome</keyword>
<dbReference type="Proteomes" id="UP001362899">
    <property type="component" value="Unassembled WGS sequence"/>
</dbReference>
<keyword evidence="6" id="KW-0479">Metal-binding</keyword>
<evidence type="ECO:0000256" key="9">
    <source>
        <dbReference type="ARBA" id="ARBA00023242"/>
    </source>
</evidence>
<keyword evidence="8" id="KW-0482">Metalloprotease</keyword>
<dbReference type="GO" id="GO:0008237">
    <property type="term" value="F:metallopeptidase activity"/>
    <property type="evidence" value="ECO:0007669"/>
    <property type="project" value="UniProtKB-KW"/>
</dbReference>